<gene>
    <name evidence="2" type="ORF">APORC_0761</name>
</gene>
<dbReference type="Proteomes" id="UP000322644">
    <property type="component" value="Chromosome"/>
</dbReference>
<dbReference type="EMBL" id="CP036246">
    <property type="protein sequence ID" value="QEP40376.1"/>
    <property type="molecule type" value="Genomic_DNA"/>
</dbReference>
<name>A0A5C2HBS9_9BACT</name>
<keyword evidence="1" id="KW-0472">Membrane</keyword>
<reference evidence="2 3" key="2">
    <citation type="submission" date="2019-09" db="EMBL/GenBank/DDBJ databases">
        <title>Taxonomic note: a critical rebuttal of the proposed division of the genus Arcobacter into six genera, emended descriptions of Arcobacter anaerophilus and the genus Arcobacter, and an assessment of genus-level boundaries for Epsilonproteobacteria using in silico genomic comparator tools.</title>
        <authorList>
            <person name="On S.L.W."/>
            <person name="Miller W.G."/>
            <person name="Biggs P."/>
            <person name="Cornelius A."/>
            <person name="Vandamme P."/>
        </authorList>
    </citation>
    <scope>NUCLEOTIDE SEQUENCE [LARGE SCALE GENOMIC DNA]</scope>
    <source>
        <strain evidence="2 3">CCUG 56899</strain>
    </source>
</reference>
<evidence type="ECO:0000313" key="3">
    <source>
        <dbReference type="Proteomes" id="UP000322644"/>
    </source>
</evidence>
<dbReference type="InterPro" id="IPR009078">
    <property type="entry name" value="Ferritin-like_SF"/>
</dbReference>
<evidence type="ECO:0000256" key="1">
    <source>
        <dbReference type="SAM" id="Phobius"/>
    </source>
</evidence>
<protein>
    <submittedName>
        <fullName evidence="2">Ferritin-like protein (DUF2202 domain)</fullName>
    </submittedName>
</protein>
<keyword evidence="1" id="KW-1133">Transmembrane helix</keyword>
<dbReference type="InterPro" id="IPR019243">
    <property type="entry name" value="DUF2202"/>
</dbReference>
<sequence>MAIDYNILSSKKIDENSNIPIRNQILQIAVYDEFKAYEIYTKVIEKFGNINPFINIKEAEAVHYSVLIQIMQKYNIEVPINDLENKISIPETLIECYELGVAGEINNIALYNHLLSYAQDSDIIDTLYRLQAASYNNHLPAFRTHVQNYYNNSSNNGFNQEKLMQDLAQYQELYSQFSSGNLDESSISNLLSKLNLNFIGGALTGGALIAIINQLLSSYNKPNQDKE</sequence>
<dbReference type="Gene3D" id="1.20.1260.10">
    <property type="match status" value="1"/>
</dbReference>
<reference evidence="2 3" key="1">
    <citation type="submission" date="2019-09" db="EMBL/GenBank/DDBJ databases">
        <title>Complete genome sequencing of four Arcobacter species reveals a diverse suite of mobile elements.</title>
        <authorList>
            <person name="Miller W.G."/>
            <person name="Yee E."/>
            <person name="Bono J.L."/>
        </authorList>
    </citation>
    <scope>NUCLEOTIDE SEQUENCE [LARGE SCALE GENOMIC DNA]</scope>
    <source>
        <strain evidence="2 3">CCUG 56899</strain>
    </source>
</reference>
<dbReference type="SUPFAM" id="SSF47240">
    <property type="entry name" value="Ferritin-like"/>
    <property type="match status" value="1"/>
</dbReference>
<evidence type="ECO:0000313" key="2">
    <source>
        <dbReference type="EMBL" id="QEP40376.1"/>
    </source>
</evidence>
<organism evidence="2 3">
    <name type="scientific">Arcobacter porcinus</name>
    <dbReference type="NCBI Taxonomy" id="1935204"/>
    <lineage>
        <taxon>Bacteria</taxon>
        <taxon>Pseudomonadati</taxon>
        <taxon>Campylobacterota</taxon>
        <taxon>Epsilonproteobacteria</taxon>
        <taxon>Campylobacterales</taxon>
        <taxon>Arcobacteraceae</taxon>
        <taxon>Arcobacter</taxon>
    </lineage>
</organism>
<dbReference type="CDD" id="cd01048">
    <property type="entry name" value="Ferritin_like_AB2"/>
    <property type="match status" value="1"/>
</dbReference>
<keyword evidence="1" id="KW-0812">Transmembrane</keyword>
<proteinExistence type="predicted"/>
<dbReference type="AlphaFoldDB" id="A0A5C2HBS9"/>
<dbReference type="InterPro" id="IPR012347">
    <property type="entry name" value="Ferritin-like"/>
</dbReference>
<dbReference type="KEGG" id="apoc:APORC_0761"/>
<feature type="transmembrane region" description="Helical" evidence="1">
    <location>
        <begin position="196"/>
        <end position="216"/>
    </location>
</feature>
<dbReference type="RefSeq" id="WP_066387260.1">
    <property type="nucleotide sequence ID" value="NZ_CP036246.2"/>
</dbReference>
<accession>A0A5C2HBS9</accession>